<dbReference type="GO" id="GO:0016787">
    <property type="term" value="F:hydrolase activity"/>
    <property type="evidence" value="ECO:0007669"/>
    <property type="project" value="UniProtKB-KW"/>
</dbReference>
<organism evidence="2 3">
    <name type="scientific">Flavobacterium johnsoniae</name>
    <name type="common">Cytophaga johnsonae</name>
    <dbReference type="NCBI Taxonomy" id="986"/>
    <lineage>
        <taxon>Bacteria</taxon>
        <taxon>Pseudomonadati</taxon>
        <taxon>Bacteroidota</taxon>
        <taxon>Flavobacteriia</taxon>
        <taxon>Flavobacteriales</taxon>
        <taxon>Flavobacteriaceae</taxon>
        <taxon>Flavobacterium</taxon>
    </lineage>
</organism>
<dbReference type="Gene3D" id="3.40.50.1820">
    <property type="entry name" value="alpha/beta hydrolase"/>
    <property type="match status" value="1"/>
</dbReference>
<feature type="signal peptide" evidence="1">
    <location>
        <begin position="1"/>
        <end position="21"/>
    </location>
</feature>
<dbReference type="InterPro" id="IPR029058">
    <property type="entry name" value="AB_hydrolase_fold"/>
</dbReference>
<protein>
    <submittedName>
        <fullName evidence="2">Alpha/beta hydrolase</fullName>
    </submittedName>
</protein>
<evidence type="ECO:0000313" key="2">
    <source>
        <dbReference type="EMBL" id="OIV41773.1"/>
    </source>
</evidence>
<comment type="caution">
    <text evidence="2">The sequence shown here is derived from an EMBL/GenBank/DDBJ whole genome shotgun (WGS) entry which is preliminary data.</text>
</comment>
<evidence type="ECO:0000256" key="1">
    <source>
        <dbReference type="SAM" id="SignalP"/>
    </source>
</evidence>
<gene>
    <name evidence="2" type="ORF">BKM63_14765</name>
</gene>
<dbReference type="AlphaFoldDB" id="A0A1J7BT47"/>
<proteinExistence type="predicted"/>
<dbReference type="RefSeq" id="WP_071637323.1">
    <property type="nucleotide sequence ID" value="NZ_MLFK01000007.1"/>
</dbReference>
<dbReference type="OrthoDB" id="823958at2"/>
<accession>A0A1J7BT47</accession>
<keyword evidence="2" id="KW-0378">Hydrolase</keyword>
<sequence>MKHFQRFFFTFLFTVSLVFMAFSQEKTNNQDQRYIFFFHNKFVEENDLSVVHPEYGKAEYNEIINSFKKENFIVFSEKRKKNTNAADYAEKVVKQIKSLIKKGIKPNKITVIGTSKGGYIAQYVSTYLANPDVNFVFIGCFQDSDIKQIPDINFCGNILTIYEKSDIYGVSAIKRKETSKLKINHFKEIELNTNLKHGFLYKALDEWIVPCKKWANGNYELK</sequence>
<feature type="chain" id="PRO_5009643661" evidence="1">
    <location>
        <begin position="22"/>
        <end position="222"/>
    </location>
</feature>
<keyword evidence="1" id="KW-0732">Signal</keyword>
<name>A0A1J7BT47_FLAJO</name>
<evidence type="ECO:0000313" key="3">
    <source>
        <dbReference type="Proteomes" id="UP000182826"/>
    </source>
</evidence>
<dbReference type="Proteomes" id="UP000182826">
    <property type="component" value="Unassembled WGS sequence"/>
</dbReference>
<reference evidence="2 3" key="1">
    <citation type="submission" date="2016-10" db="EMBL/GenBank/DDBJ databases">
        <title>Draft Genome Sequence of Rhizobacteria Flavobacterium johnsoniae CI04.</title>
        <authorList>
            <person name="Bravo J.I."/>
            <person name="Lozano G.L."/>
            <person name="Handelsman J."/>
        </authorList>
    </citation>
    <scope>NUCLEOTIDE SEQUENCE [LARGE SCALE GENOMIC DNA]</scope>
    <source>
        <strain evidence="2 3">CI04</strain>
    </source>
</reference>
<dbReference type="EMBL" id="MLFK01000007">
    <property type="protein sequence ID" value="OIV41773.1"/>
    <property type="molecule type" value="Genomic_DNA"/>
</dbReference>
<keyword evidence="3" id="KW-1185">Reference proteome</keyword>
<dbReference type="SUPFAM" id="SSF53474">
    <property type="entry name" value="alpha/beta-Hydrolases"/>
    <property type="match status" value="1"/>
</dbReference>